<name>A0A4C1WU90_EUMVA</name>
<comment type="caution">
    <text evidence="1">The sequence shown here is derived from an EMBL/GenBank/DDBJ whole genome shotgun (WGS) entry which is preliminary data.</text>
</comment>
<sequence>MEGQDRNIVGEPRNHDVLSAGMRQARAIRAIAFKYGGARAAGPPACSPHLYKCALIGTHLNIRPPARSTCAVARGGRRGPP</sequence>
<reference evidence="1 2" key="1">
    <citation type="journal article" date="2019" name="Commun. Biol.">
        <title>The bagworm genome reveals a unique fibroin gene that provides high tensile strength.</title>
        <authorList>
            <person name="Kono N."/>
            <person name="Nakamura H."/>
            <person name="Ohtoshi R."/>
            <person name="Tomita M."/>
            <person name="Numata K."/>
            <person name="Arakawa K."/>
        </authorList>
    </citation>
    <scope>NUCLEOTIDE SEQUENCE [LARGE SCALE GENOMIC DNA]</scope>
</reference>
<evidence type="ECO:0000313" key="2">
    <source>
        <dbReference type="Proteomes" id="UP000299102"/>
    </source>
</evidence>
<organism evidence="1 2">
    <name type="scientific">Eumeta variegata</name>
    <name type="common">Bagworm moth</name>
    <name type="synonym">Eumeta japonica</name>
    <dbReference type="NCBI Taxonomy" id="151549"/>
    <lineage>
        <taxon>Eukaryota</taxon>
        <taxon>Metazoa</taxon>
        <taxon>Ecdysozoa</taxon>
        <taxon>Arthropoda</taxon>
        <taxon>Hexapoda</taxon>
        <taxon>Insecta</taxon>
        <taxon>Pterygota</taxon>
        <taxon>Neoptera</taxon>
        <taxon>Endopterygota</taxon>
        <taxon>Lepidoptera</taxon>
        <taxon>Glossata</taxon>
        <taxon>Ditrysia</taxon>
        <taxon>Tineoidea</taxon>
        <taxon>Psychidae</taxon>
        <taxon>Oiketicinae</taxon>
        <taxon>Eumeta</taxon>
    </lineage>
</organism>
<protein>
    <submittedName>
        <fullName evidence="1">Uncharacterized protein</fullName>
    </submittedName>
</protein>
<accession>A0A4C1WU90</accession>
<gene>
    <name evidence="1" type="ORF">EVAR_43207_1</name>
</gene>
<dbReference type="AlphaFoldDB" id="A0A4C1WU90"/>
<keyword evidence="2" id="KW-1185">Reference proteome</keyword>
<dbReference type="EMBL" id="BGZK01000641">
    <property type="protein sequence ID" value="GBP54182.1"/>
    <property type="molecule type" value="Genomic_DNA"/>
</dbReference>
<proteinExistence type="predicted"/>
<dbReference type="Proteomes" id="UP000299102">
    <property type="component" value="Unassembled WGS sequence"/>
</dbReference>
<evidence type="ECO:0000313" key="1">
    <source>
        <dbReference type="EMBL" id="GBP54182.1"/>
    </source>
</evidence>